<dbReference type="InterPro" id="IPR011990">
    <property type="entry name" value="TPR-like_helical_dom_sf"/>
</dbReference>
<dbReference type="EMBL" id="KB468053">
    <property type="protein sequence ID" value="PCH39749.1"/>
    <property type="molecule type" value="Genomic_DNA"/>
</dbReference>
<evidence type="ECO:0000313" key="3">
    <source>
        <dbReference type="Proteomes" id="UP000218811"/>
    </source>
</evidence>
<dbReference type="STRING" id="742152.A0A2H3JLT1"/>
<name>A0A2H3JLT1_WOLCO</name>
<feature type="region of interest" description="Disordered" evidence="1">
    <location>
        <begin position="305"/>
        <end position="424"/>
    </location>
</feature>
<evidence type="ECO:0000313" key="2">
    <source>
        <dbReference type="EMBL" id="PCH39749.1"/>
    </source>
</evidence>
<dbReference type="Proteomes" id="UP000218811">
    <property type="component" value="Unassembled WGS sequence"/>
</dbReference>
<evidence type="ECO:0000256" key="1">
    <source>
        <dbReference type="SAM" id="MobiDB-lite"/>
    </source>
</evidence>
<dbReference type="OMA" id="ALWERYS"/>
<gene>
    <name evidence="2" type="ORF">WOLCODRAFT_23610</name>
</gene>
<keyword evidence="3" id="KW-1185">Reference proteome</keyword>
<proteinExistence type="predicted"/>
<dbReference type="Gene3D" id="1.25.40.10">
    <property type="entry name" value="Tetratricopeptide repeat domain"/>
    <property type="match status" value="1"/>
</dbReference>
<protein>
    <recommendedName>
        <fullName evidence="4">Pentacotripeptide-repeat region of PRORP domain-containing protein</fullName>
    </recommendedName>
</protein>
<accession>A0A2H3JLT1</accession>
<dbReference type="OrthoDB" id="185373at2759"/>
<sequence length="689" mass="74824">MSLPPDPASDPQLLELLARLLFDLLVRPRSKHERRRSEQAVGLLYHLALDLARLKAREASLEIVRVLINTQNLLSSTAPGAARGSVDFEYIVLSAFLRSALHQGARATAYRLVAKELSFHTAISAELVDLALDVVRALLRDPSNDDLNHACHLITLLIKSRPSCPIPNAVMKAFYAGTQHHNRSELAETVYGFARKAGASGWQTYAPPGGRVVTWLMEHFAHKSRNAHLARELATEAVKLNIPISLQDRGRFIALAAEQGFATQARALWERYAEGQEKEMVVGNTSTMLRLVSLFVSLTRREDSARLENAASQPASSGSRAVDIAAGMGGPRDNVSGDDAPPSLDSDSDRRASALAESRAPGVASEDASRNSMARLPAVEVVRTADAIPGSRTTPEHGTAFPSSDRGGEGPPPPGASGAAGDAQPSQFRAFAERVFEAFRTSREPWAEAQHFELNALARASFMLGYLEAGMQAFRIMLARREVPDLQDVNVALSILAEYNPTAAARVIERMVSAGLQPDKVTFGSVMHQAIIHRDGPLVAHLMRRARELNCAAFSYKTVGALVRATVTMEDDGRVPAREHLENARALIESLLERGQVPSANMGRDCVLAALRADEPLMAFRFWDRLVRDKAEWGDAVQRRTRRAIAGMVRAHCAAGWLDADMGRLVLTTLGARRAHGARQADAGTEGGG</sequence>
<dbReference type="AlphaFoldDB" id="A0A2H3JLT1"/>
<feature type="compositionally biased region" description="Polar residues" evidence="1">
    <location>
        <begin position="310"/>
        <end position="319"/>
    </location>
</feature>
<organism evidence="2 3">
    <name type="scientific">Wolfiporia cocos (strain MD-104)</name>
    <name type="common">Brown rot fungus</name>
    <dbReference type="NCBI Taxonomy" id="742152"/>
    <lineage>
        <taxon>Eukaryota</taxon>
        <taxon>Fungi</taxon>
        <taxon>Dikarya</taxon>
        <taxon>Basidiomycota</taxon>
        <taxon>Agaricomycotina</taxon>
        <taxon>Agaricomycetes</taxon>
        <taxon>Polyporales</taxon>
        <taxon>Phaeolaceae</taxon>
        <taxon>Wolfiporia</taxon>
    </lineage>
</organism>
<evidence type="ECO:0008006" key="4">
    <source>
        <dbReference type="Google" id="ProtNLM"/>
    </source>
</evidence>
<reference evidence="2 3" key="1">
    <citation type="journal article" date="2012" name="Science">
        <title>The Paleozoic origin of enzymatic lignin decomposition reconstructed from 31 fungal genomes.</title>
        <authorList>
            <person name="Floudas D."/>
            <person name="Binder M."/>
            <person name="Riley R."/>
            <person name="Barry K."/>
            <person name="Blanchette R.A."/>
            <person name="Henrissat B."/>
            <person name="Martinez A.T."/>
            <person name="Otillar R."/>
            <person name="Spatafora J.W."/>
            <person name="Yadav J.S."/>
            <person name="Aerts A."/>
            <person name="Benoit I."/>
            <person name="Boyd A."/>
            <person name="Carlson A."/>
            <person name="Copeland A."/>
            <person name="Coutinho P.M."/>
            <person name="de Vries R.P."/>
            <person name="Ferreira P."/>
            <person name="Findley K."/>
            <person name="Foster B."/>
            <person name="Gaskell J."/>
            <person name="Glotzer D."/>
            <person name="Gorecki P."/>
            <person name="Heitman J."/>
            <person name="Hesse C."/>
            <person name="Hori C."/>
            <person name="Igarashi K."/>
            <person name="Jurgens J.A."/>
            <person name="Kallen N."/>
            <person name="Kersten P."/>
            <person name="Kohler A."/>
            <person name="Kuees U."/>
            <person name="Kumar T.K.A."/>
            <person name="Kuo A."/>
            <person name="LaButti K."/>
            <person name="Larrondo L.F."/>
            <person name="Lindquist E."/>
            <person name="Ling A."/>
            <person name="Lombard V."/>
            <person name="Lucas S."/>
            <person name="Lundell T."/>
            <person name="Martin R."/>
            <person name="McLaughlin D.J."/>
            <person name="Morgenstern I."/>
            <person name="Morin E."/>
            <person name="Murat C."/>
            <person name="Nagy L.G."/>
            <person name="Nolan M."/>
            <person name="Ohm R.A."/>
            <person name="Patyshakuliyeva A."/>
            <person name="Rokas A."/>
            <person name="Ruiz-Duenas F.J."/>
            <person name="Sabat G."/>
            <person name="Salamov A."/>
            <person name="Samejima M."/>
            <person name="Schmutz J."/>
            <person name="Slot J.C."/>
            <person name="St John F."/>
            <person name="Stenlid J."/>
            <person name="Sun H."/>
            <person name="Sun S."/>
            <person name="Syed K."/>
            <person name="Tsang A."/>
            <person name="Wiebenga A."/>
            <person name="Young D."/>
            <person name="Pisabarro A."/>
            <person name="Eastwood D.C."/>
            <person name="Martin F."/>
            <person name="Cullen D."/>
            <person name="Grigoriev I.V."/>
            <person name="Hibbett D.S."/>
        </authorList>
    </citation>
    <scope>NUCLEOTIDE SEQUENCE [LARGE SCALE GENOMIC DNA]</scope>
    <source>
        <strain evidence="2 3">MD-104</strain>
    </source>
</reference>